<dbReference type="GO" id="GO:0005634">
    <property type="term" value="C:nucleus"/>
    <property type="evidence" value="ECO:0007669"/>
    <property type="project" value="UniProtKB-SubCell"/>
</dbReference>
<reference evidence="7 8" key="1">
    <citation type="journal article" date="2018" name="Mol. Plant">
        <title>The genome of Artemisia annua provides insight into the evolution of Asteraceae family and artemisinin biosynthesis.</title>
        <authorList>
            <person name="Shen Q."/>
            <person name="Zhang L."/>
            <person name="Liao Z."/>
            <person name="Wang S."/>
            <person name="Yan T."/>
            <person name="Shi P."/>
            <person name="Liu M."/>
            <person name="Fu X."/>
            <person name="Pan Q."/>
            <person name="Wang Y."/>
            <person name="Lv Z."/>
            <person name="Lu X."/>
            <person name="Zhang F."/>
            <person name="Jiang W."/>
            <person name="Ma Y."/>
            <person name="Chen M."/>
            <person name="Hao X."/>
            <person name="Li L."/>
            <person name="Tang Y."/>
            <person name="Lv G."/>
            <person name="Zhou Y."/>
            <person name="Sun X."/>
            <person name="Brodelius P.E."/>
            <person name="Rose J.K.C."/>
            <person name="Tang K."/>
        </authorList>
    </citation>
    <scope>NUCLEOTIDE SEQUENCE [LARGE SCALE GENOMIC DNA]</scope>
    <source>
        <strain evidence="8">cv. Huhao1</strain>
        <tissue evidence="7">Leaf</tissue>
    </source>
</reference>
<evidence type="ECO:0000313" key="8">
    <source>
        <dbReference type="Proteomes" id="UP000245207"/>
    </source>
</evidence>
<evidence type="ECO:0000313" key="7">
    <source>
        <dbReference type="EMBL" id="PWA98386.1"/>
    </source>
</evidence>
<dbReference type="OrthoDB" id="762064at2759"/>
<organism evidence="7 8">
    <name type="scientific">Artemisia annua</name>
    <name type="common">Sweet wormwood</name>
    <dbReference type="NCBI Taxonomy" id="35608"/>
    <lineage>
        <taxon>Eukaryota</taxon>
        <taxon>Viridiplantae</taxon>
        <taxon>Streptophyta</taxon>
        <taxon>Embryophyta</taxon>
        <taxon>Tracheophyta</taxon>
        <taxon>Spermatophyta</taxon>
        <taxon>Magnoliopsida</taxon>
        <taxon>eudicotyledons</taxon>
        <taxon>Gunneridae</taxon>
        <taxon>Pentapetalae</taxon>
        <taxon>asterids</taxon>
        <taxon>campanulids</taxon>
        <taxon>Asterales</taxon>
        <taxon>Asteraceae</taxon>
        <taxon>Asteroideae</taxon>
        <taxon>Anthemideae</taxon>
        <taxon>Artemisiinae</taxon>
        <taxon>Artemisia</taxon>
    </lineage>
</organism>
<dbReference type="InterPro" id="IPR036879">
    <property type="entry name" value="TF_MADSbox_sf"/>
</dbReference>
<dbReference type="Pfam" id="PF00319">
    <property type="entry name" value="SRF-TF"/>
    <property type="match status" value="1"/>
</dbReference>
<keyword evidence="4" id="KW-0804">Transcription</keyword>
<evidence type="ECO:0000256" key="4">
    <source>
        <dbReference type="ARBA" id="ARBA00023163"/>
    </source>
</evidence>
<name>A0A2U1QK55_ARTAN</name>
<keyword evidence="5" id="KW-0539">Nucleus</keyword>
<comment type="caution">
    <text evidence="7">The sequence shown here is derived from an EMBL/GenBank/DDBJ whole genome shotgun (WGS) entry which is preliminary data.</text>
</comment>
<keyword evidence="2" id="KW-0805">Transcription regulation</keyword>
<dbReference type="PROSITE" id="PS50066">
    <property type="entry name" value="MADS_BOX_2"/>
    <property type="match status" value="1"/>
</dbReference>
<protein>
    <submittedName>
        <fullName evidence="7">Agamous-like MADS-box protein AGL80</fullName>
    </submittedName>
</protein>
<gene>
    <name evidence="7" type="ORF">CTI12_AA019780</name>
</gene>
<keyword evidence="3" id="KW-0238">DNA-binding</keyword>
<dbReference type="Proteomes" id="UP000245207">
    <property type="component" value="Unassembled WGS sequence"/>
</dbReference>
<comment type="subcellular location">
    <subcellularLocation>
        <location evidence="1">Nucleus</location>
    </subcellularLocation>
</comment>
<evidence type="ECO:0000256" key="2">
    <source>
        <dbReference type="ARBA" id="ARBA00023015"/>
    </source>
</evidence>
<dbReference type="GO" id="GO:0046983">
    <property type="term" value="F:protein dimerization activity"/>
    <property type="evidence" value="ECO:0007669"/>
    <property type="project" value="InterPro"/>
</dbReference>
<dbReference type="Gene3D" id="3.40.1810.10">
    <property type="entry name" value="Transcription factor, MADS-box"/>
    <property type="match status" value="1"/>
</dbReference>
<dbReference type="InterPro" id="IPR002100">
    <property type="entry name" value="TF_MADSbox"/>
</dbReference>
<dbReference type="SMART" id="SM00432">
    <property type="entry name" value="MADS"/>
    <property type="match status" value="1"/>
</dbReference>
<evidence type="ECO:0000256" key="5">
    <source>
        <dbReference type="ARBA" id="ARBA00023242"/>
    </source>
</evidence>
<feature type="domain" description="MADS-box" evidence="6">
    <location>
        <begin position="3"/>
        <end position="54"/>
    </location>
</feature>
<accession>A0A2U1QK55</accession>
<proteinExistence type="predicted"/>
<dbReference type="EMBL" id="PKPP01000069">
    <property type="protein sequence ID" value="PWA98386.1"/>
    <property type="molecule type" value="Genomic_DNA"/>
</dbReference>
<evidence type="ECO:0000259" key="6">
    <source>
        <dbReference type="PROSITE" id="PS50066"/>
    </source>
</evidence>
<keyword evidence="8" id="KW-1185">Reference proteome</keyword>
<dbReference type="GO" id="GO:0003677">
    <property type="term" value="F:DNA binding"/>
    <property type="evidence" value="ECO:0007669"/>
    <property type="project" value="UniProtKB-KW"/>
</dbReference>
<evidence type="ECO:0000256" key="3">
    <source>
        <dbReference type="ARBA" id="ARBA00023125"/>
    </source>
</evidence>
<sequence length="170" mass="19533">MTRPRRRVKLARIVNERKRKAALKRRKKALIKSLNTICVLCGAEACMVICDRTNNQGTHNKMVWPSKEQAEAMMSRFKSLPQEQREKKAVSNEMFLQSLLAKKSKKLESLRAKNNQMEMEEILHNFAIDPTSIEPATGKLTRLFLYINDLIAKIEENESMSQSATNVNLV</sequence>
<evidence type="ECO:0000256" key="1">
    <source>
        <dbReference type="ARBA" id="ARBA00004123"/>
    </source>
</evidence>
<dbReference type="STRING" id="35608.A0A2U1QK55"/>
<dbReference type="SUPFAM" id="SSF55455">
    <property type="entry name" value="SRF-like"/>
    <property type="match status" value="1"/>
</dbReference>
<dbReference type="AlphaFoldDB" id="A0A2U1QK55"/>